<dbReference type="CDD" id="cd00077">
    <property type="entry name" value="HDc"/>
    <property type="match status" value="1"/>
</dbReference>
<keyword evidence="1" id="KW-0140">cGMP</keyword>
<dbReference type="InterPro" id="IPR036971">
    <property type="entry name" value="PDEase_catalytic_dom_sf"/>
</dbReference>
<feature type="active site" description="Proton donor" evidence="4">
    <location>
        <position position="855"/>
    </location>
</feature>
<dbReference type="SMART" id="SM00471">
    <property type="entry name" value="HDc"/>
    <property type="match status" value="1"/>
</dbReference>
<dbReference type="InterPro" id="IPR003018">
    <property type="entry name" value="GAF"/>
</dbReference>
<evidence type="ECO:0000259" key="9">
    <source>
        <dbReference type="PROSITE" id="PS51845"/>
    </source>
</evidence>
<dbReference type="PRINTS" id="PR00387">
    <property type="entry name" value="PDIESTERASE1"/>
</dbReference>
<feature type="binding site" evidence="6">
    <location>
        <position position="1064"/>
    </location>
    <ligand>
        <name>Zn(2+)</name>
        <dbReference type="ChEBI" id="CHEBI:29105"/>
        <label>1</label>
    </ligand>
</feature>
<dbReference type="GO" id="GO:0046872">
    <property type="term" value="F:metal ion binding"/>
    <property type="evidence" value="ECO:0007669"/>
    <property type="project" value="UniProtKB-KW"/>
</dbReference>
<evidence type="ECO:0000256" key="4">
    <source>
        <dbReference type="PIRSR" id="PIRSR623088-1"/>
    </source>
</evidence>
<dbReference type="EC" id="3.1.4.-" evidence="7"/>
<evidence type="ECO:0000256" key="5">
    <source>
        <dbReference type="PIRSR" id="PIRSR623088-2"/>
    </source>
</evidence>
<dbReference type="InterPro" id="IPR003607">
    <property type="entry name" value="HD/PDEase_dom"/>
</dbReference>
<dbReference type="GO" id="GO:0007165">
    <property type="term" value="P:signal transduction"/>
    <property type="evidence" value="ECO:0007669"/>
    <property type="project" value="InterPro"/>
</dbReference>
<keyword evidence="3 7" id="KW-0378">Hydrolase</keyword>
<dbReference type="GO" id="GO:0004114">
    <property type="term" value="F:3',5'-cyclic-nucleotide phosphodiesterase activity"/>
    <property type="evidence" value="ECO:0007669"/>
    <property type="project" value="InterPro"/>
</dbReference>
<evidence type="ECO:0000256" key="6">
    <source>
        <dbReference type="PIRSR" id="PIRSR623088-3"/>
    </source>
</evidence>
<organism evidence="10 11">
    <name type="scientific">Tribonema minus</name>
    <dbReference type="NCBI Taxonomy" id="303371"/>
    <lineage>
        <taxon>Eukaryota</taxon>
        <taxon>Sar</taxon>
        <taxon>Stramenopiles</taxon>
        <taxon>Ochrophyta</taxon>
        <taxon>PX clade</taxon>
        <taxon>Xanthophyceae</taxon>
        <taxon>Tribonematales</taxon>
        <taxon>Tribonemataceae</taxon>
        <taxon>Tribonema</taxon>
    </lineage>
</organism>
<evidence type="ECO:0000313" key="10">
    <source>
        <dbReference type="EMBL" id="KAG5191999.1"/>
    </source>
</evidence>
<comment type="caution">
    <text evidence="10">The sequence shown here is derived from an EMBL/GenBank/DDBJ whole genome shotgun (WGS) entry which is preliminary data.</text>
</comment>
<dbReference type="OrthoDB" id="203770at2759"/>
<dbReference type="EMBL" id="JAFCMP010000012">
    <property type="protein sequence ID" value="KAG5191999.1"/>
    <property type="molecule type" value="Genomic_DNA"/>
</dbReference>
<dbReference type="InterPro" id="IPR002073">
    <property type="entry name" value="PDEase_catalytic_dom"/>
</dbReference>
<dbReference type="InterPro" id="IPR023174">
    <property type="entry name" value="PDEase_CS"/>
</dbReference>
<dbReference type="Proteomes" id="UP000664859">
    <property type="component" value="Unassembled WGS sequence"/>
</dbReference>
<evidence type="ECO:0000313" key="11">
    <source>
        <dbReference type="Proteomes" id="UP000664859"/>
    </source>
</evidence>
<feature type="compositionally biased region" description="Basic residues" evidence="8">
    <location>
        <begin position="44"/>
        <end position="53"/>
    </location>
</feature>
<gene>
    <name evidence="10" type="ORF">JKP88DRAFT_294336</name>
</gene>
<feature type="compositionally biased region" description="Basic and acidic residues" evidence="8">
    <location>
        <begin position="324"/>
        <end position="342"/>
    </location>
</feature>
<dbReference type="PANTHER" id="PTHR11347">
    <property type="entry name" value="CYCLIC NUCLEOTIDE PHOSPHODIESTERASE"/>
    <property type="match status" value="1"/>
</dbReference>
<feature type="binding site" evidence="6">
    <location>
        <position position="859"/>
    </location>
    <ligand>
        <name>Zn(2+)</name>
        <dbReference type="ChEBI" id="CHEBI:29105"/>
        <label>1</label>
    </ligand>
</feature>
<feature type="binding site" evidence="6">
    <location>
        <position position="893"/>
    </location>
    <ligand>
        <name>Zn(2+)</name>
        <dbReference type="ChEBI" id="CHEBI:29105"/>
        <label>1</label>
    </ligand>
</feature>
<dbReference type="Pfam" id="PF01590">
    <property type="entry name" value="GAF"/>
    <property type="match status" value="1"/>
</dbReference>
<dbReference type="SUPFAM" id="SSF109604">
    <property type="entry name" value="HD-domain/PDEase-like"/>
    <property type="match status" value="1"/>
</dbReference>
<name>A0A835ZGX3_9STRA</name>
<feature type="binding site" evidence="5">
    <location>
        <position position="1064"/>
    </location>
    <ligand>
        <name>AMP</name>
        <dbReference type="ChEBI" id="CHEBI:456215"/>
    </ligand>
</feature>
<feature type="binding site" evidence="6">
    <location>
        <position position="894"/>
    </location>
    <ligand>
        <name>Zn(2+)</name>
        <dbReference type="ChEBI" id="CHEBI:29105"/>
        <label>1</label>
    </ligand>
</feature>
<reference evidence="10" key="1">
    <citation type="submission" date="2021-02" db="EMBL/GenBank/DDBJ databases">
        <title>First Annotated Genome of the Yellow-green Alga Tribonema minus.</title>
        <authorList>
            <person name="Mahan K.M."/>
        </authorList>
    </citation>
    <scope>NUCLEOTIDE SEQUENCE</scope>
    <source>
        <strain evidence="10">UTEX B ZZ1240</strain>
    </source>
</reference>
<feature type="region of interest" description="Disordered" evidence="8">
    <location>
        <begin position="321"/>
        <end position="359"/>
    </location>
</feature>
<dbReference type="PROSITE" id="PS00126">
    <property type="entry name" value="PDEASE_I_1"/>
    <property type="match status" value="1"/>
</dbReference>
<feature type="region of interest" description="Disordered" evidence="8">
    <location>
        <begin position="612"/>
        <end position="698"/>
    </location>
</feature>
<dbReference type="Gene3D" id="3.30.450.40">
    <property type="match status" value="1"/>
</dbReference>
<dbReference type="InterPro" id="IPR023088">
    <property type="entry name" value="PDEase"/>
</dbReference>
<dbReference type="PROSITE" id="PS51845">
    <property type="entry name" value="PDEASE_I_2"/>
    <property type="match status" value="1"/>
</dbReference>
<feature type="domain" description="PDEase" evidence="9">
    <location>
        <begin position="760"/>
        <end position="1178"/>
    </location>
</feature>
<feature type="region of interest" description="Disordered" evidence="8">
    <location>
        <begin position="120"/>
        <end position="154"/>
    </location>
</feature>
<feature type="region of interest" description="Disordered" evidence="8">
    <location>
        <begin position="44"/>
        <end position="63"/>
    </location>
</feature>
<sequence length="1178" mass="123391">MAQEHSPNAAEVEVPKSLLERLLSRLGAAGDDSDAETQQLSRILSRHLHRRRGSCSPPREEPQLNLNAVNAAGDALLDAAPLAGFDGALSPASARRRTTSPSLGNSPSLLWALHLARSGSSSISPPPGERGSRAGAPPTKTSPAAADDGSETLSSRASLRLRHPHARNSSVGAASAVAAEAASFNYHRAAAAPAEHEFHALLSDLKSLGCKAHVHAYCRRLMAFTLSSLDGCACASAFLLEDGDGGWRRGADGTDRARFMLTPIAVETEDTLAAAAAADAPAGGRYRRRSSAYGAMTPVEVDEGMLLGRAVAQARSCAAQVHLPGDKAPRDASREAPGEHARGGSVSSGRGVRRKGGAGGDFVGEEEGVVCQAAELMAAALHVHALAQRAEQGSTPSAFVRRADCAVLPRRSTQQAAAQQRQPAVLRLDVPSKPPLGSGSAADAAMCAVLQKTFDVCRQLLAATGVTLFRMDASGRTLTATHAADPAVLGVALPVGKGLAGTVARDGEPLNVPDAYRDPRFNREVDAKTGFKTRCVLCVPVNDCDGKLLAVVQAVNKQNGSTFTGEDVAVLQHIAHLAGITLHKASVLSPSTSPNKETILATQNLIMHAHTTPSQADKHSAPSAAAGDAADPNPASPPRLQPRQPPRHRSTQSLSPQQQQQQSPPHQRSPRPGDSGGGGSGSIGGSGSGGGHRRSSTRGLFAACRRATALSQSFMRRGGGGGGGRRGSEASTSRGAAAAAAAAPAPAAAGPHPAARDSIAARRASEPLSGTLAVRWGALGLGGLGGGNAAAAAAAAHRDLFVWDLDVLSLSRDNMVLRIVAAFQSFGLLSRGLEEATVRAFAIESAARYRPNPYHNFHHAFCVLHATQFMLRSSHIKADRVAVLAALVAAICHDLDHPGHTNSFAVATYSAEAILFSDDSVLERYHAYQAFQLLRRGGKEAFNVLAHLEDPAEYRTARRIITSSILSTDMAHHGELCSELRWVSNFNVELVQCRMAYHGERCRILEAAQGIPPVAADPLLLSTAGPSHTRVGEVSIIQGLSGEAAAPRNLGSVSILQAILHAADLCTMTFTPALAFKWGERINAEFKAQAEAEERLGLPVAPHMKGLDDAAFQAKQQCFFVNLVLKPLWSQMARLLPDVLGNEAHDAARDGASVDVMTRLQTVLETYQASHFAPTATA</sequence>
<feature type="binding site" evidence="6">
    <location>
        <position position="894"/>
    </location>
    <ligand>
        <name>Zn(2+)</name>
        <dbReference type="ChEBI" id="CHEBI:29105"/>
        <label>2</label>
    </ligand>
</feature>
<dbReference type="Gene3D" id="1.10.1300.10">
    <property type="entry name" value="3'5'-cyclic nucleotide phosphodiesterase, catalytic domain"/>
    <property type="match status" value="1"/>
</dbReference>
<evidence type="ECO:0000256" key="2">
    <source>
        <dbReference type="ARBA" id="ARBA00022723"/>
    </source>
</evidence>
<protein>
    <recommendedName>
        <fullName evidence="7">Phosphodiesterase</fullName>
        <ecNumber evidence="7">3.1.4.-</ecNumber>
    </recommendedName>
</protein>
<feature type="binding site" evidence="5">
    <location>
        <position position="1117"/>
    </location>
    <ligand>
        <name>AMP</name>
        <dbReference type="ChEBI" id="CHEBI:456215"/>
    </ligand>
</feature>
<evidence type="ECO:0000256" key="1">
    <source>
        <dbReference type="ARBA" id="ARBA00022535"/>
    </source>
</evidence>
<dbReference type="SMART" id="SM00065">
    <property type="entry name" value="GAF"/>
    <property type="match status" value="1"/>
</dbReference>
<accession>A0A835ZGX3</accession>
<comment type="similarity">
    <text evidence="7">Belongs to the cyclic nucleotide phosphodiesterase family.</text>
</comment>
<dbReference type="Pfam" id="PF00233">
    <property type="entry name" value="PDEase_I"/>
    <property type="match status" value="1"/>
</dbReference>
<feature type="region of interest" description="Disordered" evidence="8">
    <location>
        <begin position="712"/>
        <end position="760"/>
    </location>
</feature>
<feature type="compositionally biased region" description="Low complexity" evidence="8">
    <location>
        <begin position="651"/>
        <end position="673"/>
    </location>
</feature>
<keyword evidence="11" id="KW-1185">Reference proteome</keyword>
<feature type="compositionally biased region" description="Pro residues" evidence="8">
    <location>
        <begin position="634"/>
        <end position="644"/>
    </location>
</feature>
<evidence type="ECO:0000256" key="3">
    <source>
        <dbReference type="ARBA" id="ARBA00022801"/>
    </source>
</evidence>
<feature type="binding site" evidence="5">
    <location>
        <position position="894"/>
    </location>
    <ligand>
        <name>AMP</name>
        <dbReference type="ChEBI" id="CHEBI:456215"/>
    </ligand>
</feature>
<comment type="cofactor">
    <cofactor evidence="7">
        <name>a divalent metal cation</name>
        <dbReference type="ChEBI" id="CHEBI:60240"/>
    </cofactor>
    <text evidence="7">Binds 2 divalent metal cations per subunit. Site 1 may preferentially bind zinc ions, while site 2 has a preference for magnesium and/or manganese ions.</text>
</comment>
<feature type="compositionally biased region" description="Low complexity" evidence="8">
    <location>
        <begin position="729"/>
        <end position="758"/>
    </location>
</feature>
<keyword evidence="2 6" id="KW-0479">Metal-binding</keyword>
<feature type="binding site" evidence="5">
    <location>
        <begin position="855"/>
        <end position="859"/>
    </location>
    <ligand>
        <name>AMP</name>
        <dbReference type="ChEBI" id="CHEBI:456215"/>
    </ligand>
</feature>
<feature type="compositionally biased region" description="Low complexity" evidence="8">
    <location>
        <begin position="621"/>
        <end position="633"/>
    </location>
</feature>
<dbReference type="InterPro" id="IPR029016">
    <property type="entry name" value="GAF-like_dom_sf"/>
</dbReference>
<proteinExistence type="inferred from homology"/>
<feature type="compositionally biased region" description="Gly residues" evidence="8">
    <location>
        <begin position="674"/>
        <end position="690"/>
    </location>
</feature>
<dbReference type="AlphaFoldDB" id="A0A835ZGX3"/>
<evidence type="ECO:0000256" key="8">
    <source>
        <dbReference type="SAM" id="MobiDB-lite"/>
    </source>
</evidence>
<dbReference type="SUPFAM" id="SSF55781">
    <property type="entry name" value="GAF domain-like"/>
    <property type="match status" value="1"/>
</dbReference>
<evidence type="ECO:0000256" key="7">
    <source>
        <dbReference type="RuleBase" id="RU363067"/>
    </source>
</evidence>